<organism evidence="1 2">
    <name type="scientific">Phenylobacterium zucineum (strain HLK1)</name>
    <dbReference type="NCBI Taxonomy" id="450851"/>
    <lineage>
        <taxon>Bacteria</taxon>
        <taxon>Pseudomonadati</taxon>
        <taxon>Pseudomonadota</taxon>
        <taxon>Alphaproteobacteria</taxon>
        <taxon>Caulobacterales</taxon>
        <taxon>Caulobacteraceae</taxon>
        <taxon>Phenylobacterium</taxon>
    </lineage>
</organism>
<name>B4RBD5_PHEZH</name>
<keyword evidence="2" id="KW-1185">Reference proteome</keyword>
<dbReference type="STRING" id="450851.PHZ_c3371"/>
<dbReference type="KEGG" id="pzu:PHZ_c3371"/>
<proteinExistence type="predicted"/>
<dbReference type="RefSeq" id="WP_012523918.1">
    <property type="nucleotide sequence ID" value="NC_011144.1"/>
</dbReference>
<reference evidence="1 2" key="1">
    <citation type="journal article" date="2008" name="BMC Genomics">
        <title>Complete genome of Phenylobacterium zucineum - a novel facultative intracellular bacterium isolated from human erythroleukemia cell line K562.</title>
        <authorList>
            <person name="Luo Y."/>
            <person name="Xu X."/>
            <person name="Ding Z."/>
            <person name="Liu Z."/>
            <person name="Zhang B."/>
            <person name="Yan Z."/>
            <person name="Sun J."/>
            <person name="Hu S."/>
            <person name="Hu X."/>
        </authorList>
    </citation>
    <scope>NUCLEOTIDE SEQUENCE [LARGE SCALE GENOMIC DNA]</scope>
    <source>
        <strain evidence="1 2">HLK1</strain>
    </source>
</reference>
<dbReference type="AlphaFoldDB" id="B4RBD5"/>
<dbReference type="EMBL" id="CP000747">
    <property type="protein sequence ID" value="ACG79780.1"/>
    <property type="molecule type" value="Genomic_DNA"/>
</dbReference>
<protein>
    <submittedName>
        <fullName evidence="1">CheE protein</fullName>
    </submittedName>
</protein>
<accession>B4RBD5</accession>
<dbReference type="Proteomes" id="UP000001868">
    <property type="component" value="Chromosome"/>
</dbReference>
<evidence type="ECO:0000313" key="1">
    <source>
        <dbReference type="EMBL" id="ACG79780.1"/>
    </source>
</evidence>
<dbReference type="eggNOG" id="ENOG5033DCY">
    <property type="taxonomic scope" value="Bacteria"/>
</dbReference>
<gene>
    <name evidence="1" type="ordered locus">PHZ_c3371</name>
</gene>
<evidence type="ECO:0000313" key="2">
    <source>
        <dbReference type="Proteomes" id="UP000001868"/>
    </source>
</evidence>
<dbReference type="OrthoDB" id="7205228at2"/>
<sequence>MTARTFKYANRLAKALVQRSGMNLKEAVAAAEVQLEVLREPTLEELDRTVHEIAAAAPAIDRLDDPRVDDVYVAANRIIAMAGIFGRDELGEAAYSLCELITRLRASGKWSSAMVAVHVEALQVMRRPQDHTPEHTRALRDGLRKIVSAVA</sequence>
<dbReference type="HOGENOM" id="CLU_1729665_0_0_5"/>